<evidence type="ECO:0000313" key="6">
    <source>
        <dbReference type="EMBL" id="TPX43600.1"/>
    </source>
</evidence>
<dbReference type="SMART" id="SM00194">
    <property type="entry name" value="PTPc"/>
    <property type="match status" value="1"/>
</dbReference>
<evidence type="ECO:0000256" key="2">
    <source>
        <dbReference type="SAM" id="MobiDB-lite"/>
    </source>
</evidence>
<proteinExistence type="inferred from homology"/>
<feature type="compositionally biased region" description="Low complexity" evidence="2">
    <location>
        <begin position="757"/>
        <end position="804"/>
    </location>
</feature>
<dbReference type="InterPro" id="IPR003595">
    <property type="entry name" value="Tyr_Pase_cat"/>
</dbReference>
<evidence type="ECO:0000259" key="4">
    <source>
        <dbReference type="PROSITE" id="PS50056"/>
    </source>
</evidence>
<dbReference type="InterPro" id="IPR016130">
    <property type="entry name" value="Tyr_Pase_AS"/>
</dbReference>
<dbReference type="PRINTS" id="PR00700">
    <property type="entry name" value="PRTYPHPHTASE"/>
</dbReference>
<organism evidence="5 7">
    <name type="scientific">Synchytrium endobioticum</name>
    <dbReference type="NCBI Taxonomy" id="286115"/>
    <lineage>
        <taxon>Eukaryota</taxon>
        <taxon>Fungi</taxon>
        <taxon>Fungi incertae sedis</taxon>
        <taxon>Chytridiomycota</taxon>
        <taxon>Chytridiomycota incertae sedis</taxon>
        <taxon>Chytridiomycetes</taxon>
        <taxon>Synchytriales</taxon>
        <taxon>Synchytriaceae</taxon>
        <taxon>Synchytrium</taxon>
    </lineage>
</organism>
<feature type="region of interest" description="Disordered" evidence="2">
    <location>
        <begin position="156"/>
        <end position="203"/>
    </location>
</feature>
<evidence type="ECO:0008006" key="9">
    <source>
        <dbReference type="Google" id="ProtNLM"/>
    </source>
</evidence>
<evidence type="ECO:0000259" key="3">
    <source>
        <dbReference type="PROSITE" id="PS50055"/>
    </source>
</evidence>
<dbReference type="PANTHER" id="PTHR19134:SF449">
    <property type="entry name" value="TYROSINE-PROTEIN PHOSPHATASE 1"/>
    <property type="match status" value="1"/>
</dbReference>
<feature type="compositionally biased region" description="Low complexity" evidence="2">
    <location>
        <begin position="182"/>
        <end position="197"/>
    </location>
</feature>
<dbReference type="OrthoDB" id="10253954at2759"/>
<dbReference type="PROSITE" id="PS00383">
    <property type="entry name" value="TYR_PHOSPHATASE_1"/>
    <property type="match status" value="1"/>
</dbReference>
<dbReference type="EMBL" id="QEAM01000216">
    <property type="protein sequence ID" value="TPX43600.1"/>
    <property type="molecule type" value="Genomic_DNA"/>
</dbReference>
<dbReference type="SUPFAM" id="SSF52799">
    <property type="entry name" value="(Phosphotyrosine protein) phosphatases II"/>
    <property type="match status" value="1"/>
</dbReference>
<dbReference type="InterPro" id="IPR000242">
    <property type="entry name" value="PTP_cat"/>
</dbReference>
<feature type="domain" description="Tyrosine-protein phosphatase" evidence="3">
    <location>
        <begin position="472"/>
        <end position="902"/>
    </location>
</feature>
<dbReference type="InterPro" id="IPR000387">
    <property type="entry name" value="Tyr_Pase_dom"/>
</dbReference>
<dbReference type="Proteomes" id="UP000320475">
    <property type="component" value="Unassembled WGS sequence"/>
</dbReference>
<evidence type="ECO:0000256" key="1">
    <source>
        <dbReference type="ARBA" id="ARBA00009649"/>
    </source>
</evidence>
<dbReference type="PANTHER" id="PTHR19134">
    <property type="entry name" value="RECEPTOR-TYPE TYROSINE-PROTEIN PHOSPHATASE"/>
    <property type="match status" value="1"/>
</dbReference>
<dbReference type="GO" id="GO:0004725">
    <property type="term" value="F:protein tyrosine phosphatase activity"/>
    <property type="evidence" value="ECO:0007669"/>
    <property type="project" value="InterPro"/>
</dbReference>
<gene>
    <name evidence="6" type="ORF">SeLEV6574_g04962</name>
    <name evidence="5" type="ORF">SeMB42_g06931</name>
</gene>
<dbReference type="AlphaFoldDB" id="A0A507CH54"/>
<dbReference type="Gene3D" id="3.90.190.10">
    <property type="entry name" value="Protein tyrosine phosphatase superfamily"/>
    <property type="match status" value="1"/>
</dbReference>
<dbReference type="Pfam" id="PF00102">
    <property type="entry name" value="Y_phosphatase"/>
    <property type="match status" value="2"/>
</dbReference>
<evidence type="ECO:0000313" key="8">
    <source>
        <dbReference type="Proteomes" id="UP000320475"/>
    </source>
</evidence>
<dbReference type="STRING" id="286115.A0A507CH54"/>
<evidence type="ECO:0000313" key="5">
    <source>
        <dbReference type="EMBL" id="TPX37334.1"/>
    </source>
</evidence>
<dbReference type="PROSITE" id="PS50055">
    <property type="entry name" value="TYR_PHOSPHATASE_PTP"/>
    <property type="match status" value="1"/>
</dbReference>
<accession>A0A507CH54</accession>
<dbReference type="PROSITE" id="PS50056">
    <property type="entry name" value="TYR_PHOSPHATASE_2"/>
    <property type="match status" value="1"/>
</dbReference>
<protein>
    <recommendedName>
        <fullName evidence="9">Tyrosine-protein phosphatase domain-containing protein</fullName>
    </recommendedName>
</protein>
<feature type="compositionally biased region" description="Low complexity" evidence="2">
    <location>
        <begin position="38"/>
        <end position="57"/>
    </location>
</feature>
<feature type="compositionally biased region" description="Basic residues" evidence="2">
    <location>
        <begin position="58"/>
        <end position="68"/>
    </location>
</feature>
<comment type="similarity">
    <text evidence="1">Belongs to the protein-tyrosine phosphatase family. Non-receptor class subfamily.</text>
</comment>
<dbReference type="InterPro" id="IPR029021">
    <property type="entry name" value="Prot-tyrosine_phosphatase-like"/>
</dbReference>
<dbReference type="Proteomes" id="UP000317494">
    <property type="component" value="Unassembled WGS sequence"/>
</dbReference>
<comment type="caution">
    <text evidence="5">The sequence shown here is derived from an EMBL/GenBank/DDBJ whole genome shotgun (WGS) entry which is preliminary data.</text>
</comment>
<feature type="region of interest" description="Disordered" evidence="2">
    <location>
        <begin position="741"/>
        <end position="804"/>
    </location>
</feature>
<sequence length="908" mass="96860">MGSDQSKSTSTTSHIRRQSASFANASTGAITTNTANISSDSPTPSPTTANLPDSSKSPSKRASSKRFSRASISSFKTPSATTNVDKQTTPSNPGAPRLGSLEFDSEQAIALQGVIAQRNSTEETALGVAADNNNASHTLAHSNSAGAAAKNFIPAHKRSNSSNSNHSTRVAPIHPPSPPPAQSSTTSTLSTGSNTNTHSVASDRGHTITCLPHKTLLDAVDSHSPPATRPGSLATSPVNLSLLAHQNNSSNASLYNCISNTSSSESLPDFLRFPKKNSLASRRSSTASGHQNKVISRNSSLSNTSPDTSLQPPRLNILPTKTAKKATKETPAPSIIAANEPVAQQIPANTETNITEPRSGLLSHLLPSSAASSKPSAITASSTSPMSRGVGSHIPALVASLDPSKLPPWLSRLSSLSARDATKLLTSAFAEVEHEERERINEAVQFNTTRHISGNADNGHPYAFWAACTAPNSRRNRYTDILPYDGNRFRLAFATPSPAGASSDYINASTVIPLYSDHVYIATQGPLANTIGDFWRMVWDSGSRMIVMLTTLEERGRVKCARYWPEQLGTLLRLAEVGGLDLEYTAELNFNEILPRLPSGTKPAPASQPLAHQPTILSFSSAKQKSDVAATSSLPPASLEEDLKGCVRVFRLTGPRSKSNNDMLETRRIYQVHFTGWPDHRAASPEAVLKVREIVNMIESEERQAALGRPLDTGSVAALVNWEEVVVDSTAKQPIIKRFSHRRAQSSTSTLDAVPGNSINNVSHSSSSSTSNNRHQNSQLINTTPSTPPSLTATPSSSVSSLNNSDVVATGTKLHCNISYATPIGPTVVHCSAGCGRTGTYIAIDSILSAWKEVNEHKIHHSSSDYLNDPVVETLRKLREQRVSMVQTLEQFALCHEAILAALASGRV</sequence>
<dbReference type="SMART" id="SM00404">
    <property type="entry name" value="PTPc_motif"/>
    <property type="match status" value="1"/>
</dbReference>
<dbReference type="VEuPathDB" id="FungiDB:SeMB42_g06931"/>
<feature type="compositionally biased region" description="Polar residues" evidence="2">
    <location>
        <begin position="279"/>
        <end position="311"/>
    </location>
</feature>
<dbReference type="InterPro" id="IPR050348">
    <property type="entry name" value="Protein-Tyr_Phosphatase"/>
</dbReference>
<reference evidence="7 8" key="1">
    <citation type="journal article" date="2019" name="Sci. Rep.">
        <title>Comparative genomics of chytrid fungi reveal insights into the obligate biotrophic and pathogenic lifestyle of Synchytrium endobioticum.</title>
        <authorList>
            <person name="van de Vossenberg B.T.L.H."/>
            <person name="Warris S."/>
            <person name="Nguyen H.D.T."/>
            <person name="van Gent-Pelzer M.P.E."/>
            <person name="Joly D.L."/>
            <person name="van de Geest H.C."/>
            <person name="Bonants P.J.M."/>
            <person name="Smith D.S."/>
            <person name="Levesque C.A."/>
            <person name="van der Lee T.A.J."/>
        </authorList>
    </citation>
    <scope>NUCLEOTIDE SEQUENCE [LARGE SCALE GENOMIC DNA]</scope>
    <source>
        <strain evidence="6 8">LEV6574</strain>
        <strain evidence="5 7">MB42</strain>
    </source>
</reference>
<feature type="region of interest" description="Disordered" evidence="2">
    <location>
        <begin position="1"/>
        <end position="99"/>
    </location>
</feature>
<keyword evidence="7" id="KW-1185">Reference proteome</keyword>
<feature type="compositionally biased region" description="Polar residues" evidence="2">
    <location>
        <begin position="77"/>
        <end position="92"/>
    </location>
</feature>
<feature type="compositionally biased region" description="Polar residues" evidence="2">
    <location>
        <begin position="1"/>
        <end position="37"/>
    </location>
</feature>
<dbReference type="EMBL" id="QEAN01000430">
    <property type="protein sequence ID" value="TPX37334.1"/>
    <property type="molecule type" value="Genomic_DNA"/>
</dbReference>
<evidence type="ECO:0000313" key="7">
    <source>
        <dbReference type="Proteomes" id="UP000317494"/>
    </source>
</evidence>
<feature type="region of interest" description="Disordered" evidence="2">
    <location>
        <begin position="279"/>
        <end position="315"/>
    </location>
</feature>
<feature type="domain" description="Tyrosine specific protein phosphatases" evidence="4">
    <location>
        <begin position="825"/>
        <end position="893"/>
    </location>
</feature>
<name>A0A507CH54_9FUNG</name>